<feature type="region of interest" description="Disordered" evidence="2">
    <location>
        <begin position="1"/>
        <end position="43"/>
    </location>
</feature>
<dbReference type="EMBL" id="AAMIRF010000048">
    <property type="protein sequence ID" value="EDH7458052.1"/>
    <property type="molecule type" value="Genomic_DNA"/>
</dbReference>
<protein>
    <submittedName>
        <fullName evidence="3">Uncharacterized protein</fullName>
    </submittedName>
</protein>
<gene>
    <name evidence="3" type="ORF">B4V94_22035</name>
</gene>
<evidence type="ECO:0000313" key="3">
    <source>
        <dbReference type="EMBL" id="EDH7458052.1"/>
    </source>
</evidence>
<name>A0A635JC07_SALDZ</name>
<keyword evidence="1" id="KW-0175">Coiled coil</keyword>
<organism evidence="3">
    <name type="scientific">Salmonella diarizonae</name>
    <dbReference type="NCBI Taxonomy" id="59204"/>
    <lineage>
        <taxon>Bacteria</taxon>
        <taxon>Pseudomonadati</taxon>
        <taxon>Pseudomonadota</taxon>
        <taxon>Gammaproteobacteria</taxon>
        <taxon>Enterobacterales</taxon>
        <taxon>Enterobacteriaceae</taxon>
        <taxon>Salmonella</taxon>
    </lineage>
</organism>
<feature type="coiled-coil region" evidence="1">
    <location>
        <begin position="46"/>
        <end position="73"/>
    </location>
</feature>
<accession>A0A635JC07</accession>
<evidence type="ECO:0000256" key="2">
    <source>
        <dbReference type="SAM" id="MobiDB-lite"/>
    </source>
</evidence>
<dbReference type="AlphaFoldDB" id="A0A635JC07"/>
<reference evidence="3" key="1">
    <citation type="submission" date="2018-07" db="EMBL/GenBank/DDBJ databases">
        <authorList>
            <consortium name="PulseNet: The National Subtyping Network for Foodborne Disease Surveillance"/>
            <person name="Tarr C.L."/>
            <person name="Trees E."/>
            <person name="Katz L.S."/>
            <person name="Carleton-Romer H.A."/>
            <person name="Stroika S."/>
            <person name="Kucerova Z."/>
            <person name="Roache K.F."/>
            <person name="Sabol A.L."/>
            <person name="Besser J."/>
            <person name="Gerner-Smidt P."/>
        </authorList>
    </citation>
    <scope>NUCLEOTIDE SEQUENCE</scope>
    <source>
        <strain evidence="3">PNUSAS008615</strain>
    </source>
</reference>
<sequence length="140" mass="16156">MSLQSDIKRGRGRPASGNALSDAERARRYRERKKVRDSSKPLSTSCEAGFAQVQELQVELEQARNRIRELGLSSEQNSSIVKFLQERITGAIHCILFYGHKINEVKAKLYEETGIYLKPRGRQETLYELYNLEKKLKLKN</sequence>
<proteinExistence type="predicted"/>
<evidence type="ECO:0000256" key="1">
    <source>
        <dbReference type="SAM" id="Coils"/>
    </source>
</evidence>
<comment type="caution">
    <text evidence="3">The sequence shown here is derived from an EMBL/GenBank/DDBJ whole genome shotgun (WGS) entry which is preliminary data.</text>
</comment>